<dbReference type="GeneID" id="80906166"/>
<protein>
    <recommendedName>
        <fullName evidence="6">Prolyl 4-hydroxylase alpha subunit domain-containing protein</fullName>
    </recommendedName>
</protein>
<dbReference type="GO" id="GO:0004656">
    <property type="term" value="F:procollagen-proline 4-dioxygenase activity"/>
    <property type="evidence" value="ECO:0007669"/>
    <property type="project" value="TreeGrafter"/>
</dbReference>
<gene>
    <name evidence="7" type="ORF">N0V89_002636</name>
</gene>
<feature type="domain" description="Prolyl 4-hydroxylase alpha subunit" evidence="6">
    <location>
        <begin position="39"/>
        <end position="255"/>
    </location>
</feature>
<dbReference type="GO" id="GO:0005783">
    <property type="term" value="C:endoplasmic reticulum"/>
    <property type="evidence" value="ECO:0007669"/>
    <property type="project" value="TreeGrafter"/>
</dbReference>
<dbReference type="InterPro" id="IPR006620">
    <property type="entry name" value="Pro_4_hyd_alph"/>
</dbReference>
<dbReference type="Proteomes" id="UP001140513">
    <property type="component" value="Unassembled WGS sequence"/>
</dbReference>
<organism evidence="7 8">
    <name type="scientific">Didymosphaeria variabile</name>
    <dbReference type="NCBI Taxonomy" id="1932322"/>
    <lineage>
        <taxon>Eukaryota</taxon>
        <taxon>Fungi</taxon>
        <taxon>Dikarya</taxon>
        <taxon>Ascomycota</taxon>
        <taxon>Pezizomycotina</taxon>
        <taxon>Dothideomycetes</taxon>
        <taxon>Pleosporomycetidae</taxon>
        <taxon>Pleosporales</taxon>
        <taxon>Massarineae</taxon>
        <taxon>Didymosphaeriaceae</taxon>
        <taxon>Didymosphaeria</taxon>
    </lineage>
</organism>
<evidence type="ECO:0000313" key="7">
    <source>
        <dbReference type="EMBL" id="KAJ4358057.1"/>
    </source>
</evidence>
<dbReference type="EMBL" id="JAPEUX010000002">
    <property type="protein sequence ID" value="KAJ4358057.1"/>
    <property type="molecule type" value="Genomic_DNA"/>
</dbReference>
<comment type="cofactor">
    <cofactor evidence="1">
        <name>L-ascorbate</name>
        <dbReference type="ChEBI" id="CHEBI:38290"/>
    </cofactor>
</comment>
<accession>A0A9W9CEJ6</accession>
<dbReference type="InterPro" id="IPR044862">
    <property type="entry name" value="Pro_4_hyd_alph_FE2OG_OXY"/>
</dbReference>
<evidence type="ECO:0000313" key="8">
    <source>
        <dbReference type="Proteomes" id="UP001140513"/>
    </source>
</evidence>
<dbReference type="GO" id="GO:0005506">
    <property type="term" value="F:iron ion binding"/>
    <property type="evidence" value="ECO:0007669"/>
    <property type="project" value="InterPro"/>
</dbReference>
<evidence type="ECO:0000256" key="4">
    <source>
        <dbReference type="ARBA" id="ARBA00023002"/>
    </source>
</evidence>
<keyword evidence="8" id="KW-1185">Reference proteome</keyword>
<dbReference type="InterPro" id="IPR045054">
    <property type="entry name" value="P4HA-like"/>
</dbReference>
<comment type="caution">
    <text evidence="7">The sequence shown here is derived from an EMBL/GenBank/DDBJ whole genome shotgun (WGS) entry which is preliminary data.</text>
</comment>
<dbReference type="Gene3D" id="2.60.120.620">
    <property type="entry name" value="q2cbj1_9rhob like domain"/>
    <property type="match status" value="1"/>
</dbReference>
<reference evidence="7" key="1">
    <citation type="submission" date="2022-10" db="EMBL/GenBank/DDBJ databases">
        <title>Tapping the CABI collections for fungal endophytes: first genome assemblies for Collariella, Neodidymelliopsis, Ascochyta clinopodiicola, Didymella pomorum, Didymosphaeria variabile, Neocosmospora piperis and Neocucurbitaria cava.</title>
        <authorList>
            <person name="Hill R."/>
        </authorList>
    </citation>
    <scope>NUCLEOTIDE SEQUENCE</scope>
    <source>
        <strain evidence="7">IMI 356815</strain>
    </source>
</reference>
<sequence length="262" mass="29845">MASSEKVQLPDGFLDGPAPNLTKHVVDFKKEGIPAYDGRWAVVMDGVLTQDECALLTKAAEVTTGGQWERAMVNVGNGQQRLYEDTRKCGRIIWDDRDIVAKIWARVADSVTDIHRLQDWAEVTGIGPAKRKETWKVTRLNERMRFLKYVGGEYFKGTYITPHYSANVDRVAHNDGCYETPDGRERSYFTLHLYLNDAAGQLKGGATTFYDYRMKQKIDVVPRSGRILIFQHRNLLHSGDDVLGGIKYTMRTDVMYTKETQE</sequence>
<dbReference type="SMART" id="SM00702">
    <property type="entry name" value="P4Hc"/>
    <property type="match status" value="1"/>
</dbReference>
<dbReference type="OrthoDB" id="69177at2759"/>
<keyword evidence="2" id="KW-0479">Metal-binding</keyword>
<evidence type="ECO:0000256" key="3">
    <source>
        <dbReference type="ARBA" id="ARBA00022964"/>
    </source>
</evidence>
<evidence type="ECO:0000256" key="5">
    <source>
        <dbReference type="ARBA" id="ARBA00023004"/>
    </source>
</evidence>
<dbReference type="Pfam" id="PF13640">
    <property type="entry name" value="2OG-FeII_Oxy_3"/>
    <property type="match status" value="1"/>
</dbReference>
<evidence type="ECO:0000259" key="6">
    <source>
        <dbReference type="SMART" id="SM00702"/>
    </source>
</evidence>
<dbReference type="RefSeq" id="XP_056074916.1">
    <property type="nucleotide sequence ID" value="XM_056211443.1"/>
</dbReference>
<keyword evidence="5" id="KW-0408">Iron</keyword>
<keyword evidence="3" id="KW-0223">Dioxygenase</keyword>
<evidence type="ECO:0000256" key="2">
    <source>
        <dbReference type="ARBA" id="ARBA00022723"/>
    </source>
</evidence>
<dbReference type="PANTHER" id="PTHR10869:SF241">
    <property type="entry name" value="FE2OG DIOXYGENASE DOMAIN-CONTAINING PROTEIN"/>
    <property type="match status" value="1"/>
</dbReference>
<name>A0A9W9CEJ6_9PLEO</name>
<dbReference type="PANTHER" id="PTHR10869">
    <property type="entry name" value="PROLYL 4-HYDROXYLASE ALPHA SUBUNIT"/>
    <property type="match status" value="1"/>
</dbReference>
<keyword evidence="4" id="KW-0560">Oxidoreductase</keyword>
<dbReference type="GO" id="GO:0031418">
    <property type="term" value="F:L-ascorbic acid binding"/>
    <property type="evidence" value="ECO:0007669"/>
    <property type="project" value="InterPro"/>
</dbReference>
<proteinExistence type="predicted"/>
<dbReference type="AlphaFoldDB" id="A0A9W9CEJ6"/>
<evidence type="ECO:0000256" key="1">
    <source>
        <dbReference type="ARBA" id="ARBA00001961"/>
    </source>
</evidence>